<dbReference type="InterPro" id="IPR003779">
    <property type="entry name" value="CMD-like"/>
</dbReference>
<keyword evidence="3" id="KW-1185">Reference proteome</keyword>
<reference evidence="2 3" key="1">
    <citation type="submission" date="2023-07" db="EMBL/GenBank/DDBJ databases">
        <title>Genomic Encyclopedia of Type Strains, Phase IV (KMG-IV): sequencing the most valuable type-strain genomes for metagenomic binning, comparative biology and taxonomic classification.</title>
        <authorList>
            <person name="Goeker M."/>
        </authorList>
    </citation>
    <scope>NUCLEOTIDE SEQUENCE [LARGE SCALE GENOMIC DNA]</scope>
    <source>
        <strain evidence="2 3">DSM 19092</strain>
    </source>
</reference>
<proteinExistence type="predicted"/>
<dbReference type="SUPFAM" id="SSF69118">
    <property type="entry name" value="AhpD-like"/>
    <property type="match status" value="1"/>
</dbReference>
<accession>A0ABT9VMD9</accession>
<feature type="domain" description="Carboxymuconolactone decarboxylase-like" evidence="1">
    <location>
        <begin position="28"/>
        <end position="109"/>
    </location>
</feature>
<sequence>MREQNMNVTEQVLREYKEGLGAFTKKMPDLAGHYNAFTEACFKEGTLSQKQKHLMALSISMVLQDEYCMIYHLKGCLDHHCSEEEIFESAGVAAAFGGGAALSQVVTLVQNSLNDLRPSNPVQ</sequence>
<dbReference type="EMBL" id="JAUSTR010000002">
    <property type="protein sequence ID" value="MDQ0162049.1"/>
    <property type="molecule type" value="Genomic_DNA"/>
</dbReference>
<dbReference type="Proteomes" id="UP001225646">
    <property type="component" value="Unassembled WGS sequence"/>
</dbReference>
<dbReference type="PANTHER" id="PTHR33930:SF2">
    <property type="entry name" value="BLR3452 PROTEIN"/>
    <property type="match status" value="1"/>
</dbReference>
<comment type="caution">
    <text evidence="2">The sequence shown here is derived from an EMBL/GenBank/DDBJ whole genome shotgun (WGS) entry which is preliminary data.</text>
</comment>
<dbReference type="InterPro" id="IPR029032">
    <property type="entry name" value="AhpD-like"/>
</dbReference>
<dbReference type="RefSeq" id="WP_419151597.1">
    <property type="nucleotide sequence ID" value="NZ_JAUSTR010000002.1"/>
</dbReference>
<protein>
    <submittedName>
        <fullName evidence="2">Alkylhydroperoxidase/carboxymuconolactone decarboxylase family protein YurZ</fullName>
    </submittedName>
</protein>
<evidence type="ECO:0000313" key="2">
    <source>
        <dbReference type="EMBL" id="MDQ0162049.1"/>
    </source>
</evidence>
<evidence type="ECO:0000259" key="1">
    <source>
        <dbReference type="Pfam" id="PF02627"/>
    </source>
</evidence>
<gene>
    <name evidence="2" type="ORF">J2S06_001123</name>
</gene>
<name>A0ABT9VMD9_9BACI</name>
<organism evidence="2 3">
    <name type="scientific">Aeribacillus alveayuensis</name>
    <dbReference type="NCBI Taxonomy" id="279215"/>
    <lineage>
        <taxon>Bacteria</taxon>
        <taxon>Bacillati</taxon>
        <taxon>Bacillota</taxon>
        <taxon>Bacilli</taxon>
        <taxon>Bacillales</taxon>
        <taxon>Bacillaceae</taxon>
        <taxon>Aeribacillus</taxon>
    </lineage>
</organism>
<dbReference type="PANTHER" id="PTHR33930">
    <property type="entry name" value="ALKYL HYDROPEROXIDE REDUCTASE AHPD"/>
    <property type="match status" value="1"/>
</dbReference>
<dbReference type="Gene3D" id="1.20.1290.10">
    <property type="entry name" value="AhpD-like"/>
    <property type="match status" value="1"/>
</dbReference>
<evidence type="ECO:0000313" key="3">
    <source>
        <dbReference type="Proteomes" id="UP001225646"/>
    </source>
</evidence>
<dbReference type="Pfam" id="PF02627">
    <property type="entry name" value="CMD"/>
    <property type="match status" value="1"/>
</dbReference>